<name>A0A238BLB5_9BILA</name>
<dbReference type="EMBL" id="KZ271385">
    <property type="protein sequence ID" value="OZC05385.1"/>
    <property type="molecule type" value="Genomic_DNA"/>
</dbReference>
<evidence type="ECO:0000313" key="2">
    <source>
        <dbReference type="Proteomes" id="UP000242913"/>
    </source>
</evidence>
<keyword evidence="2" id="KW-1185">Reference proteome</keyword>
<protein>
    <submittedName>
        <fullName evidence="1">Prolyl 4-Hydroxylase alpha-subunit, region</fullName>
    </submittedName>
</protein>
<reference evidence="1 2" key="1">
    <citation type="submission" date="2015-12" db="EMBL/GenBank/DDBJ databases">
        <title>Draft genome of the nematode, Onchocerca flexuosa.</title>
        <authorList>
            <person name="Mitreva M."/>
        </authorList>
    </citation>
    <scope>NUCLEOTIDE SEQUENCE [LARGE SCALE GENOMIC DNA]</scope>
    <source>
        <strain evidence="1">Red Deer</strain>
    </source>
</reference>
<sequence>FAQEVQERNYKVKRDGWEAIRHPINLLIKGIMTDWNKIKIMLSNSADDAIRNITRQKDIKRIIYPTEVLFITASEPFFKKG</sequence>
<dbReference type="AlphaFoldDB" id="A0A238BLB5"/>
<evidence type="ECO:0000313" key="1">
    <source>
        <dbReference type="EMBL" id="OZC05385.1"/>
    </source>
</evidence>
<feature type="non-terminal residue" evidence="1">
    <location>
        <position position="1"/>
    </location>
</feature>
<organism evidence="1 2">
    <name type="scientific">Onchocerca flexuosa</name>
    <dbReference type="NCBI Taxonomy" id="387005"/>
    <lineage>
        <taxon>Eukaryota</taxon>
        <taxon>Metazoa</taxon>
        <taxon>Ecdysozoa</taxon>
        <taxon>Nematoda</taxon>
        <taxon>Chromadorea</taxon>
        <taxon>Rhabditida</taxon>
        <taxon>Spirurina</taxon>
        <taxon>Spiruromorpha</taxon>
        <taxon>Filarioidea</taxon>
        <taxon>Onchocercidae</taxon>
        <taxon>Onchocerca</taxon>
    </lineage>
</organism>
<gene>
    <name evidence="1" type="ORF">X798_07642</name>
</gene>
<accession>A0A238BLB5</accession>
<dbReference type="Proteomes" id="UP000242913">
    <property type="component" value="Unassembled WGS sequence"/>
</dbReference>
<dbReference type="OrthoDB" id="5850448at2759"/>
<proteinExistence type="predicted"/>
<dbReference type="Gene3D" id="6.10.140.1460">
    <property type="match status" value="1"/>
</dbReference>